<organism evidence="3 4">
    <name type="scientific">Meloidogyne hapla</name>
    <name type="common">Root-knot nematode worm</name>
    <dbReference type="NCBI Taxonomy" id="6305"/>
    <lineage>
        <taxon>Eukaryota</taxon>
        <taxon>Metazoa</taxon>
        <taxon>Ecdysozoa</taxon>
        <taxon>Nematoda</taxon>
        <taxon>Chromadorea</taxon>
        <taxon>Rhabditida</taxon>
        <taxon>Tylenchina</taxon>
        <taxon>Tylenchomorpha</taxon>
        <taxon>Tylenchoidea</taxon>
        <taxon>Meloidogynidae</taxon>
        <taxon>Meloidogyninae</taxon>
        <taxon>Meloidogyne</taxon>
    </lineage>
</organism>
<evidence type="ECO:0000256" key="2">
    <source>
        <dbReference type="SAM" id="Phobius"/>
    </source>
</evidence>
<keyword evidence="2" id="KW-0472">Membrane</keyword>
<accession>A0A1I8BQ82</accession>
<keyword evidence="2" id="KW-1133">Transmembrane helix</keyword>
<evidence type="ECO:0000313" key="3">
    <source>
        <dbReference type="Proteomes" id="UP000095281"/>
    </source>
</evidence>
<feature type="region of interest" description="Disordered" evidence="1">
    <location>
        <begin position="173"/>
        <end position="204"/>
    </location>
</feature>
<feature type="transmembrane region" description="Helical" evidence="2">
    <location>
        <begin position="216"/>
        <end position="239"/>
    </location>
</feature>
<dbReference type="WBParaSite" id="MhA1_Contig360.frz3.gene1">
    <property type="protein sequence ID" value="MhA1_Contig360.frz3.gene1"/>
    <property type="gene ID" value="MhA1_Contig360.frz3.gene1"/>
</dbReference>
<evidence type="ECO:0000256" key="1">
    <source>
        <dbReference type="SAM" id="MobiDB-lite"/>
    </source>
</evidence>
<keyword evidence="3" id="KW-1185">Reference proteome</keyword>
<name>A0A1I8BQ82_MELHA</name>
<protein>
    <submittedName>
        <fullName evidence="4">Transmembrane protein</fullName>
    </submittedName>
</protein>
<dbReference type="Proteomes" id="UP000095281">
    <property type="component" value="Unplaced"/>
</dbReference>
<dbReference type="AlphaFoldDB" id="A0A1I8BQ82"/>
<sequence length="245" mass="27629">MQSDAPTDKNVELSRMALSLYTLHGLAHLLHVALPIAEHIIWDKKCIDNTDTSKFGGKEGGLYFKRNDKNRVEFTNEGNNWLKIFLERAVLFHPRDDIFNPVELAQEYQGDSVTHSIPRVPPIDVGRDEADSIPEVKRKSSWLCFKCAGGSSRKKRGVDIFLNETRLRGKRMYSSRTPSPIGGGRTPPIGGRSPQIYAGASSSNPQPAFNRTDCGYWLGIIWITLKVFFFALTWLILAIKYFPSN</sequence>
<keyword evidence="2" id="KW-0812">Transmembrane</keyword>
<reference evidence="4" key="1">
    <citation type="submission" date="2016-11" db="UniProtKB">
        <authorList>
            <consortium name="WormBaseParasite"/>
        </authorList>
    </citation>
    <scope>IDENTIFICATION</scope>
</reference>
<evidence type="ECO:0000313" key="4">
    <source>
        <dbReference type="WBParaSite" id="MhA1_Contig360.frz3.gene1"/>
    </source>
</evidence>
<proteinExistence type="predicted"/>